<comment type="caution">
    <text evidence="4">The sequence shown here is derived from an EMBL/GenBank/DDBJ whole genome shotgun (WGS) entry which is preliminary data.</text>
</comment>
<protein>
    <submittedName>
        <fullName evidence="4">Ig-like domain-containing protein</fullName>
    </submittedName>
</protein>
<feature type="region of interest" description="Disordered" evidence="2">
    <location>
        <begin position="40"/>
        <end position="62"/>
    </location>
</feature>
<dbReference type="InterPro" id="IPR014755">
    <property type="entry name" value="Cu-Rt/internalin_Ig-like"/>
</dbReference>
<evidence type="ECO:0000256" key="2">
    <source>
        <dbReference type="SAM" id="MobiDB-lite"/>
    </source>
</evidence>
<dbReference type="InterPro" id="IPR032812">
    <property type="entry name" value="SbsA_Ig"/>
</dbReference>
<evidence type="ECO:0000313" key="4">
    <source>
        <dbReference type="EMBL" id="MFD2091520.1"/>
    </source>
</evidence>
<dbReference type="RefSeq" id="WP_376873889.1">
    <property type="nucleotide sequence ID" value="NZ_JBHUHP010000009.1"/>
</dbReference>
<feature type="domain" description="SbsA Ig-like" evidence="3">
    <location>
        <begin position="260"/>
        <end position="364"/>
    </location>
</feature>
<reference evidence="5" key="1">
    <citation type="journal article" date="2019" name="Int. J. Syst. Evol. Microbiol.">
        <title>The Global Catalogue of Microorganisms (GCM) 10K type strain sequencing project: providing services to taxonomists for standard genome sequencing and annotation.</title>
        <authorList>
            <consortium name="The Broad Institute Genomics Platform"/>
            <consortium name="The Broad Institute Genome Sequencing Center for Infectious Disease"/>
            <person name="Wu L."/>
            <person name="Ma J."/>
        </authorList>
    </citation>
    <scope>NUCLEOTIDE SEQUENCE [LARGE SCALE GENOMIC DNA]</scope>
    <source>
        <strain evidence="5">JCM 3338</strain>
    </source>
</reference>
<dbReference type="Gene3D" id="2.60.40.1220">
    <property type="match status" value="4"/>
</dbReference>
<proteinExistence type="predicted"/>
<keyword evidence="1" id="KW-0732">Signal</keyword>
<name>A0ABW4X8M5_9ACTN</name>
<dbReference type="Pfam" id="PF13205">
    <property type="entry name" value="Big_5"/>
    <property type="match status" value="4"/>
</dbReference>
<gene>
    <name evidence="4" type="ORF">ACFSHS_08005</name>
</gene>
<feature type="compositionally biased region" description="Low complexity" evidence="2">
    <location>
        <begin position="47"/>
        <end position="62"/>
    </location>
</feature>
<keyword evidence="5" id="KW-1185">Reference proteome</keyword>
<evidence type="ECO:0000313" key="5">
    <source>
        <dbReference type="Proteomes" id="UP001597402"/>
    </source>
</evidence>
<sequence>LDPSAELAANTQYTATLSSGITDAAGNALAPTSWSFTTAAAGGGGDTTPPTVTSTSPASGATGVAVGDNVTATFSEDVTGVSGTTFTLAPTAGGAAVGAAVAYDSTTRVATLDPDADLAANTQYTAALTSGITDAAGNALAPTSWSFTTAAATSSGPVVTNRSPAPGAHSIGVATNVTATFSTEVRNVDSSTFTLADVATGQSVAAVVTFNSTSLVATLDPDANLAPDTRYRATLTTGIRDSAGNTLAADDTWEFLTGPAPTPTGRYPGVNATGISRTANVSMVFSEPVQNVTTTTFTLTPADGGPAVVASVTRSSTTNKWILNPDQPLAGETRYTVTVSGGVGGVADLAGNPLATTITWSFTTAA</sequence>
<dbReference type="Proteomes" id="UP001597402">
    <property type="component" value="Unassembled WGS sequence"/>
</dbReference>
<organism evidence="4 5">
    <name type="scientific">Blastococcus deserti</name>
    <dbReference type="NCBI Taxonomy" id="2259033"/>
    <lineage>
        <taxon>Bacteria</taxon>
        <taxon>Bacillati</taxon>
        <taxon>Actinomycetota</taxon>
        <taxon>Actinomycetes</taxon>
        <taxon>Geodermatophilales</taxon>
        <taxon>Geodermatophilaceae</taxon>
        <taxon>Blastococcus</taxon>
    </lineage>
</organism>
<evidence type="ECO:0000256" key="1">
    <source>
        <dbReference type="ARBA" id="ARBA00022729"/>
    </source>
</evidence>
<dbReference type="EMBL" id="JBHUHP010000009">
    <property type="protein sequence ID" value="MFD2091520.1"/>
    <property type="molecule type" value="Genomic_DNA"/>
</dbReference>
<feature type="domain" description="SbsA Ig-like" evidence="3">
    <location>
        <begin position="46"/>
        <end position="149"/>
    </location>
</feature>
<feature type="domain" description="SbsA Ig-like" evidence="3">
    <location>
        <begin position="155"/>
        <end position="257"/>
    </location>
</feature>
<evidence type="ECO:0000259" key="3">
    <source>
        <dbReference type="Pfam" id="PF13205"/>
    </source>
</evidence>
<feature type="non-terminal residue" evidence="4">
    <location>
        <position position="1"/>
    </location>
</feature>
<feature type="domain" description="SbsA Ig-like" evidence="3">
    <location>
        <begin position="1"/>
        <end position="38"/>
    </location>
</feature>
<accession>A0ABW4X8M5</accession>